<dbReference type="Proteomes" id="UP000253551">
    <property type="component" value="Unassembled WGS sequence"/>
</dbReference>
<comment type="caution">
    <text evidence="1">The sequence shown here is derived from an EMBL/GenBank/DDBJ whole genome shotgun (WGS) entry which is preliminary data.</text>
</comment>
<evidence type="ECO:0000313" key="1">
    <source>
        <dbReference type="EMBL" id="RCH81075.1"/>
    </source>
</evidence>
<gene>
    <name evidence="1" type="ORF">CU098_007562</name>
</gene>
<feature type="non-terminal residue" evidence="1">
    <location>
        <position position="1"/>
    </location>
</feature>
<dbReference type="AlphaFoldDB" id="A0A367ITQ1"/>
<proteinExistence type="predicted"/>
<feature type="non-terminal residue" evidence="1">
    <location>
        <position position="70"/>
    </location>
</feature>
<evidence type="ECO:0000313" key="2">
    <source>
        <dbReference type="Proteomes" id="UP000253551"/>
    </source>
</evidence>
<accession>A0A367ITQ1</accession>
<protein>
    <submittedName>
        <fullName evidence="1">Uncharacterized protein</fullName>
    </submittedName>
</protein>
<dbReference type="EMBL" id="PJQM01005680">
    <property type="protein sequence ID" value="RCH81075.1"/>
    <property type="molecule type" value="Genomic_DNA"/>
</dbReference>
<sequence>TIFTPDDFPRLIKDENIDIDIKENKKEDVFDKELKLEILENNNNIQIEKDITNKNNDDKHPTPNVNISIN</sequence>
<keyword evidence="2" id="KW-1185">Reference proteome</keyword>
<organism evidence="1 2">
    <name type="scientific">Rhizopus stolonifer</name>
    <name type="common">Rhizopus nigricans</name>
    <dbReference type="NCBI Taxonomy" id="4846"/>
    <lineage>
        <taxon>Eukaryota</taxon>
        <taxon>Fungi</taxon>
        <taxon>Fungi incertae sedis</taxon>
        <taxon>Mucoromycota</taxon>
        <taxon>Mucoromycotina</taxon>
        <taxon>Mucoromycetes</taxon>
        <taxon>Mucorales</taxon>
        <taxon>Mucorineae</taxon>
        <taxon>Rhizopodaceae</taxon>
        <taxon>Rhizopus</taxon>
    </lineage>
</organism>
<name>A0A367ITQ1_RHIST</name>
<reference evidence="1 2" key="1">
    <citation type="journal article" date="2018" name="G3 (Bethesda)">
        <title>Phylogenetic and Phylogenomic Definition of Rhizopus Species.</title>
        <authorList>
            <person name="Gryganskyi A.P."/>
            <person name="Golan J."/>
            <person name="Dolatabadi S."/>
            <person name="Mondo S."/>
            <person name="Robb S."/>
            <person name="Idnurm A."/>
            <person name="Muszewska A."/>
            <person name="Steczkiewicz K."/>
            <person name="Masonjones S."/>
            <person name="Liao H.L."/>
            <person name="Gajdeczka M.T."/>
            <person name="Anike F."/>
            <person name="Vuek A."/>
            <person name="Anishchenko I.M."/>
            <person name="Voigt K."/>
            <person name="de Hoog G.S."/>
            <person name="Smith M.E."/>
            <person name="Heitman J."/>
            <person name="Vilgalys R."/>
            <person name="Stajich J.E."/>
        </authorList>
    </citation>
    <scope>NUCLEOTIDE SEQUENCE [LARGE SCALE GENOMIC DNA]</scope>
    <source>
        <strain evidence="1 2">LSU 92-RS-03</strain>
    </source>
</reference>